<dbReference type="GO" id="GO:0004156">
    <property type="term" value="F:dihydropteroate synthase activity"/>
    <property type="evidence" value="ECO:0007669"/>
    <property type="project" value="UniProtKB-EC"/>
</dbReference>
<comment type="catalytic activity">
    <reaction evidence="1">
        <text>(7,8-dihydropterin-6-yl)methyl diphosphate + 4-aminobenzoate = 7,8-dihydropteroate + diphosphate</text>
        <dbReference type="Rhea" id="RHEA:19949"/>
        <dbReference type="ChEBI" id="CHEBI:17836"/>
        <dbReference type="ChEBI" id="CHEBI:17839"/>
        <dbReference type="ChEBI" id="CHEBI:33019"/>
        <dbReference type="ChEBI" id="CHEBI:72950"/>
        <dbReference type="EC" id="2.5.1.15"/>
    </reaction>
</comment>
<dbReference type="NCBIfam" id="TIGR01496">
    <property type="entry name" value="DHPS"/>
    <property type="match status" value="1"/>
</dbReference>
<dbReference type="InterPro" id="IPR000489">
    <property type="entry name" value="Pterin-binding_dom"/>
</dbReference>
<evidence type="ECO:0000256" key="8">
    <source>
        <dbReference type="ARBA" id="ARBA00022909"/>
    </source>
</evidence>
<evidence type="ECO:0000256" key="3">
    <source>
        <dbReference type="ARBA" id="ARBA00004763"/>
    </source>
</evidence>
<dbReference type="PANTHER" id="PTHR20941:SF1">
    <property type="entry name" value="FOLIC ACID SYNTHESIS PROTEIN FOL1"/>
    <property type="match status" value="1"/>
</dbReference>
<evidence type="ECO:0000256" key="1">
    <source>
        <dbReference type="ARBA" id="ARBA00000012"/>
    </source>
</evidence>
<proteinExistence type="predicted"/>
<dbReference type="GO" id="GO:0046654">
    <property type="term" value="P:tetrahydrofolate biosynthetic process"/>
    <property type="evidence" value="ECO:0007669"/>
    <property type="project" value="TreeGrafter"/>
</dbReference>
<dbReference type="Pfam" id="PF00809">
    <property type="entry name" value="Pterin_bind"/>
    <property type="match status" value="1"/>
</dbReference>
<dbReference type="STRING" id="1229909.NSED_00655"/>
<dbReference type="PROSITE" id="PS50972">
    <property type="entry name" value="PTERIN_BINDING"/>
    <property type="match status" value="1"/>
</dbReference>
<dbReference type="Gene3D" id="3.20.20.20">
    <property type="entry name" value="Dihydropteroate synthase-like"/>
    <property type="match status" value="1"/>
</dbReference>
<evidence type="ECO:0000256" key="7">
    <source>
        <dbReference type="ARBA" id="ARBA00022842"/>
    </source>
</evidence>
<keyword evidence="11" id="KW-1185">Reference proteome</keyword>
<dbReference type="PANTHER" id="PTHR20941">
    <property type="entry name" value="FOLATE SYNTHESIS PROTEINS"/>
    <property type="match status" value="1"/>
</dbReference>
<evidence type="ECO:0000256" key="4">
    <source>
        <dbReference type="ARBA" id="ARBA00012458"/>
    </source>
</evidence>
<evidence type="ECO:0000256" key="2">
    <source>
        <dbReference type="ARBA" id="ARBA00001946"/>
    </source>
</evidence>
<dbReference type="InterPro" id="IPR045031">
    <property type="entry name" value="DHP_synth-like"/>
</dbReference>
<dbReference type="EMBL" id="CP003843">
    <property type="protein sequence ID" value="AFS81943.1"/>
    <property type="molecule type" value="Genomic_DNA"/>
</dbReference>
<dbReference type="eggNOG" id="arCOG02817">
    <property type="taxonomic scope" value="Archaea"/>
</dbReference>
<dbReference type="Proteomes" id="UP000006100">
    <property type="component" value="Chromosome"/>
</dbReference>
<dbReference type="InterPro" id="IPR011005">
    <property type="entry name" value="Dihydropteroate_synth-like_sf"/>
</dbReference>
<organism evidence="10 11">
    <name type="scientific">Candidatus Nitrosopumilus sediminis</name>
    <dbReference type="NCBI Taxonomy" id="1229909"/>
    <lineage>
        <taxon>Archaea</taxon>
        <taxon>Nitrososphaerota</taxon>
        <taxon>Nitrososphaeria</taxon>
        <taxon>Nitrosopumilales</taxon>
        <taxon>Nitrosopumilaceae</taxon>
        <taxon>Nitrosopumilus</taxon>
    </lineage>
</organism>
<keyword evidence="5" id="KW-0808">Transferase</keyword>
<dbReference type="RefSeq" id="WP_014964315.1">
    <property type="nucleotide sequence ID" value="NC_018656.1"/>
</dbReference>
<gene>
    <name evidence="10" type="ORF">NSED_00655</name>
</gene>
<evidence type="ECO:0000313" key="10">
    <source>
        <dbReference type="EMBL" id="AFS81943.1"/>
    </source>
</evidence>
<dbReference type="GO" id="GO:0046656">
    <property type="term" value="P:folic acid biosynthetic process"/>
    <property type="evidence" value="ECO:0007669"/>
    <property type="project" value="UniProtKB-KW"/>
</dbReference>
<protein>
    <recommendedName>
        <fullName evidence="4">dihydropteroate synthase</fullName>
        <ecNumber evidence="4">2.5.1.15</ecNumber>
    </recommendedName>
</protein>
<dbReference type="SUPFAM" id="SSF51717">
    <property type="entry name" value="Dihydropteroate synthetase-like"/>
    <property type="match status" value="1"/>
</dbReference>
<evidence type="ECO:0000313" key="11">
    <source>
        <dbReference type="Proteomes" id="UP000006100"/>
    </source>
</evidence>
<dbReference type="EC" id="2.5.1.15" evidence="4"/>
<dbReference type="AlphaFoldDB" id="K0B760"/>
<reference evidence="10 11" key="1">
    <citation type="journal article" date="2012" name="J. Bacteriol.">
        <title>Draft Genome Sequence of an Ammonia-Oxidizing Archaeon, "Candidatus Nitrosopumilus sediminis" AR2, from Svalbard in the Arctic Circle.</title>
        <authorList>
            <person name="Park S.J."/>
            <person name="Kim J.G."/>
            <person name="Jung M.Y."/>
            <person name="Kim S.J."/>
            <person name="Cha I.T."/>
            <person name="Ghai R."/>
            <person name="Martin-Cuadrado A.B."/>
            <person name="Rodriguez-Valera F."/>
            <person name="Rhee S.K."/>
        </authorList>
    </citation>
    <scope>NUCLEOTIDE SEQUENCE [LARGE SCALE GENOMIC DNA]</scope>
    <source>
        <strain evidence="10 11">AR2</strain>
    </source>
</reference>
<dbReference type="PATRIC" id="fig|1229909.8.peg.139"/>
<dbReference type="GO" id="GO:0046872">
    <property type="term" value="F:metal ion binding"/>
    <property type="evidence" value="ECO:0007669"/>
    <property type="project" value="UniProtKB-KW"/>
</dbReference>
<keyword evidence="7" id="KW-0460">Magnesium</keyword>
<dbReference type="InterPro" id="IPR006390">
    <property type="entry name" value="DHP_synth_dom"/>
</dbReference>
<evidence type="ECO:0000256" key="6">
    <source>
        <dbReference type="ARBA" id="ARBA00022723"/>
    </source>
</evidence>
<dbReference type="OrthoDB" id="371861at2157"/>
<feature type="domain" description="Pterin-binding" evidence="9">
    <location>
        <begin position="15"/>
        <end position="276"/>
    </location>
</feature>
<sequence>MAKIANVGVGGTNPVRIMGILNTSPESFYKKSVNTSKTNIRNTVKLMESQGADFIDVGGMSTAPYLSTMISEKTESKRILNAIKIVQNSTNLPVSVDTCRASVARDALECGAEIINDISGLKYDKKMQDVISEFSPSLILCAFAPKTVFGNPVTSTKKLLRDSLQIAKKSNISSENIVLDPAIGFFRKSGKGPFFTKIKSDWLERDLSVLKNLSSIKQTFPILISVSNKSFIGKILGKENPKDRIFGSIAAETISVMNGADVIRTHNVEATKDAITITSKLYKKHKGL</sequence>
<accession>K0B760</accession>
<evidence type="ECO:0000256" key="5">
    <source>
        <dbReference type="ARBA" id="ARBA00022679"/>
    </source>
</evidence>
<evidence type="ECO:0000259" key="9">
    <source>
        <dbReference type="PROSITE" id="PS50972"/>
    </source>
</evidence>
<dbReference type="KEGG" id="nir:NSED_00655"/>
<comment type="cofactor">
    <cofactor evidence="2">
        <name>Mg(2+)</name>
        <dbReference type="ChEBI" id="CHEBI:18420"/>
    </cofactor>
</comment>
<keyword evidence="8" id="KW-0289">Folate biosynthesis</keyword>
<dbReference type="GeneID" id="13698002"/>
<keyword evidence="6" id="KW-0479">Metal-binding</keyword>
<name>K0B760_9ARCH</name>
<dbReference type="HOGENOM" id="CLU_008023_0_2_2"/>
<comment type="pathway">
    <text evidence="3">Cofactor biosynthesis; tetrahydrofolate biosynthesis; 7,8-dihydrofolate from 2-amino-4-hydroxy-6-hydroxymethyl-7,8-dihydropteridine diphosphate and 4-aminobenzoate: step 1/2.</text>
</comment>